<keyword evidence="5" id="KW-0235">DNA replication</keyword>
<keyword evidence="2" id="KW-0237">DNA synthesis</keyword>
<dbReference type="GO" id="GO:0006303">
    <property type="term" value="P:double-strand break repair via nonhomologous end joining"/>
    <property type="evidence" value="ECO:0007669"/>
    <property type="project" value="TreeGrafter"/>
</dbReference>
<evidence type="ECO:0000313" key="14">
    <source>
        <dbReference type="Proteomes" id="UP000478008"/>
    </source>
</evidence>
<keyword evidence="4 11" id="KW-0548">Nucleotidyltransferase</keyword>
<evidence type="ECO:0000256" key="8">
    <source>
        <dbReference type="ARBA" id="ARBA00023204"/>
    </source>
</evidence>
<dbReference type="Gene3D" id="3.30.210.10">
    <property type="entry name" value="DNA polymerase, thumb domain"/>
    <property type="match status" value="1"/>
</dbReference>
<dbReference type="PRINTS" id="PR00869">
    <property type="entry name" value="DNAPOLX"/>
</dbReference>
<evidence type="ECO:0000256" key="7">
    <source>
        <dbReference type="ARBA" id="ARBA00022932"/>
    </source>
</evidence>
<dbReference type="PANTHER" id="PTHR11276">
    <property type="entry name" value="DNA POLYMERASE TYPE-X FAMILY MEMBER"/>
    <property type="match status" value="1"/>
</dbReference>
<organism evidence="13 14">
    <name type="scientific">Dekkera bruxellensis</name>
    <name type="common">Brettanomyces custersii</name>
    <dbReference type="NCBI Taxonomy" id="5007"/>
    <lineage>
        <taxon>Eukaryota</taxon>
        <taxon>Fungi</taxon>
        <taxon>Dikarya</taxon>
        <taxon>Ascomycota</taxon>
        <taxon>Saccharomycotina</taxon>
        <taxon>Pichiomycetes</taxon>
        <taxon>Pichiales</taxon>
        <taxon>Pichiaceae</taxon>
        <taxon>Brettanomyces</taxon>
    </lineage>
</organism>
<dbReference type="Pfam" id="PF10391">
    <property type="entry name" value="DNA_pol_lambd_f"/>
    <property type="match status" value="1"/>
</dbReference>
<dbReference type="Gene3D" id="3.30.460.10">
    <property type="entry name" value="Beta Polymerase, domain 2"/>
    <property type="match status" value="1"/>
</dbReference>
<comment type="similarity">
    <text evidence="11">Belongs to the DNA polymerase type-X family.</text>
</comment>
<dbReference type="InterPro" id="IPR036420">
    <property type="entry name" value="BRCT_dom_sf"/>
</dbReference>
<dbReference type="InterPro" id="IPR028207">
    <property type="entry name" value="DNA_pol_B_palm_palm"/>
</dbReference>
<keyword evidence="11" id="KW-0539">Nucleus</keyword>
<evidence type="ECO:0000256" key="10">
    <source>
        <dbReference type="ARBA" id="ARBA00049244"/>
    </source>
</evidence>
<dbReference type="InterPro" id="IPR043519">
    <property type="entry name" value="NT_sf"/>
</dbReference>
<dbReference type="GO" id="GO:0003677">
    <property type="term" value="F:DNA binding"/>
    <property type="evidence" value="ECO:0007669"/>
    <property type="project" value="UniProtKB-UniRule"/>
</dbReference>
<dbReference type="GO" id="GO:0003887">
    <property type="term" value="F:DNA-directed DNA polymerase activity"/>
    <property type="evidence" value="ECO:0007669"/>
    <property type="project" value="UniProtKB-UniRule"/>
</dbReference>
<evidence type="ECO:0000256" key="11">
    <source>
        <dbReference type="RuleBase" id="RU366014"/>
    </source>
</evidence>
<dbReference type="PROSITE" id="PS50172">
    <property type="entry name" value="BRCT"/>
    <property type="match status" value="1"/>
</dbReference>
<dbReference type="SUPFAM" id="SSF52113">
    <property type="entry name" value="BRCT domain"/>
    <property type="match status" value="1"/>
</dbReference>
<keyword evidence="14" id="KW-1185">Reference proteome</keyword>
<sequence>MFKGLRVLLAPRINDAVEKFRIKIWREQGADIRDKRYLSAQMKRKRRSVEKNHDLYILANDLAQPEQLKQEIKKIENCNILNFPIVKSDWLTKSLEAEKLLPYADFIYRPKRVTSNSEIPDAKRIKISPKIKVTKPDKATTIISLLQRNKNRKEELATDSKPLKTNNMIIDKFEKIINLLEIDKFVNPSDEFRIAQYRNAVKRIETLSVPISSSNDLKGVYNFGKGLKKHIQEIIDTGTFEKYEALKQKVATDKTCNLINEICNIHGFGPASAFKILKNYHINSVEELKTNEDLYRSLTKQQKLGIKYRYDWSQRIPRYEVTEIFEKLLGIVNKQPLVEGNNQPVIRIMGSYVRGVKTCGDIDLMMYQKGENDPKVLHGLLYKLVKILEEEKFIDCELTDVSPKMSKFNGSCILEEGKGMLHRRIDIIAVEYDRLGAALLYFVGNQAFNRGLRMLAILNNERLSDQGLVKLVTDKQGAQREEMIESFDENKILDHLGVGWVDYTDRNI</sequence>
<reference evidence="13 14" key="1">
    <citation type="submission" date="2019-07" db="EMBL/GenBank/DDBJ databases">
        <authorList>
            <person name="Friedrich A."/>
            <person name="Schacherer J."/>
        </authorList>
    </citation>
    <scope>NUCLEOTIDE SEQUENCE [LARGE SCALE GENOMIC DNA]</scope>
</reference>
<dbReference type="Proteomes" id="UP000478008">
    <property type="component" value="Unassembled WGS sequence"/>
</dbReference>
<gene>
    <name evidence="13" type="ORF">DEBR0S1_30636G</name>
</gene>
<evidence type="ECO:0000256" key="9">
    <source>
        <dbReference type="ARBA" id="ARBA00023239"/>
    </source>
</evidence>
<comment type="function">
    <text evidence="11">DNA polymerase that functions in several pathways of DNA repair. Involved in base excision repair (BER) responsible for repair of lesions that give rise to abasic (AP) sites in DNA. Also contributes to DNA double-strand break repair by non-homologous end joining and homologous recombination. Has both template-dependent and template-independent (terminal transferase) DNA polymerase activities. Has also a 5'-deoxyribose-5-phosphate lyase (dRP lyase) activity.</text>
</comment>
<dbReference type="InterPro" id="IPR002054">
    <property type="entry name" value="DNA-dir_DNA_pol_X"/>
</dbReference>
<comment type="catalytic activity">
    <reaction evidence="10 11">
        <text>DNA(n) + a 2'-deoxyribonucleoside 5'-triphosphate = DNA(n+1) + diphosphate</text>
        <dbReference type="Rhea" id="RHEA:22508"/>
        <dbReference type="Rhea" id="RHEA-COMP:17339"/>
        <dbReference type="Rhea" id="RHEA-COMP:17340"/>
        <dbReference type="ChEBI" id="CHEBI:33019"/>
        <dbReference type="ChEBI" id="CHEBI:61560"/>
        <dbReference type="ChEBI" id="CHEBI:173112"/>
        <dbReference type="EC" id="2.7.7.7"/>
    </reaction>
</comment>
<dbReference type="PRINTS" id="PR00870">
    <property type="entry name" value="DNAPOLXBETA"/>
</dbReference>
<dbReference type="InterPro" id="IPR018944">
    <property type="entry name" value="DNA_pol_lambd_fingers_domain"/>
</dbReference>
<keyword evidence="6 11" id="KW-0227">DNA damage</keyword>
<dbReference type="InterPro" id="IPR027421">
    <property type="entry name" value="DNA_pol_lamdba_lyase_dom_sf"/>
</dbReference>
<dbReference type="EMBL" id="CABFWN010000001">
    <property type="protein sequence ID" value="VUG16987.1"/>
    <property type="molecule type" value="Genomic_DNA"/>
</dbReference>
<dbReference type="Pfam" id="PF14792">
    <property type="entry name" value="DNA_pol_B_palm"/>
    <property type="match status" value="1"/>
</dbReference>
<evidence type="ECO:0000256" key="1">
    <source>
        <dbReference type="ARBA" id="ARBA00001936"/>
    </source>
</evidence>
<dbReference type="GO" id="GO:0046872">
    <property type="term" value="F:metal ion binding"/>
    <property type="evidence" value="ECO:0007669"/>
    <property type="project" value="UniProtKB-UniRule"/>
</dbReference>
<dbReference type="InterPro" id="IPR029398">
    <property type="entry name" value="PolB_thumb"/>
</dbReference>
<dbReference type="Pfam" id="PF14791">
    <property type="entry name" value="DNA_pol_B_thumb"/>
    <property type="match status" value="1"/>
</dbReference>
<dbReference type="InterPro" id="IPR037160">
    <property type="entry name" value="DNA_Pol_thumb_sf"/>
</dbReference>
<dbReference type="Gene3D" id="1.10.150.110">
    <property type="entry name" value="DNA polymerase beta, N-terminal domain-like"/>
    <property type="match status" value="1"/>
</dbReference>
<dbReference type="SUPFAM" id="SSF81585">
    <property type="entry name" value="PsbU/PolX domain-like"/>
    <property type="match status" value="1"/>
</dbReference>
<evidence type="ECO:0000313" key="13">
    <source>
        <dbReference type="EMBL" id="VUG16987.1"/>
    </source>
</evidence>
<dbReference type="Gene3D" id="1.10.150.20">
    <property type="entry name" value="5' to 3' exonuclease, C-terminal subdomain"/>
    <property type="match status" value="1"/>
</dbReference>
<name>A0A7D9H011_DEKBR</name>
<comment type="cofactor">
    <cofactor evidence="1">
        <name>Mn(2+)</name>
        <dbReference type="ChEBI" id="CHEBI:29035"/>
    </cofactor>
</comment>
<keyword evidence="9" id="KW-0456">Lyase</keyword>
<dbReference type="SMART" id="SM00483">
    <property type="entry name" value="POLXc"/>
    <property type="match status" value="1"/>
</dbReference>
<accession>A0A7D9H011</accession>
<dbReference type="SUPFAM" id="SSF81301">
    <property type="entry name" value="Nucleotidyltransferase"/>
    <property type="match status" value="1"/>
</dbReference>
<dbReference type="InterPro" id="IPR002008">
    <property type="entry name" value="DNA_pol_X_beta-like"/>
</dbReference>
<keyword evidence="8 11" id="KW-0234">DNA repair</keyword>
<dbReference type="GO" id="GO:0005634">
    <property type="term" value="C:nucleus"/>
    <property type="evidence" value="ECO:0007669"/>
    <property type="project" value="UniProtKB-SubCell"/>
</dbReference>
<dbReference type="PANTHER" id="PTHR11276:SF28">
    <property type="entry name" value="DNA POLYMERASE LAMBDA"/>
    <property type="match status" value="1"/>
</dbReference>
<dbReference type="CDD" id="cd00141">
    <property type="entry name" value="NT_POLXc"/>
    <property type="match status" value="1"/>
</dbReference>
<dbReference type="InterPro" id="IPR001357">
    <property type="entry name" value="BRCT_dom"/>
</dbReference>
<evidence type="ECO:0000259" key="12">
    <source>
        <dbReference type="PROSITE" id="PS50172"/>
    </source>
</evidence>
<dbReference type="EC" id="2.7.7.7" evidence="11"/>
<keyword evidence="3 11" id="KW-0808">Transferase</keyword>
<keyword evidence="7 11" id="KW-0239">DNA-directed DNA polymerase</keyword>
<protein>
    <recommendedName>
        <fullName evidence="11">DNA polymerase</fullName>
        <ecNumber evidence="11">2.7.7.7</ecNumber>
    </recommendedName>
</protein>
<evidence type="ECO:0000256" key="5">
    <source>
        <dbReference type="ARBA" id="ARBA00022705"/>
    </source>
</evidence>
<dbReference type="InterPro" id="IPR022312">
    <property type="entry name" value="DNA_pol_X"/>
</dbReference>
<comment type="subcellular location">
    <subcellularLocation>
        <location evidence="11">Nucleus</location>
    </subcellularLocation>
</comment>
<evidence type="ECO:0000256" key="3">
    <source>
        <dbReference type="ARBA" id="ARBA00022679"/>
    </source>
</evidence>
<evidence type="ECO:0000256" key="2">
    <source>
        <dbReference type="ARBA" id="ARBA00022634"/>
    </source>
</evidence>
<dbReference type="Pfam" id="PF14716">
    <property type="entry name" value="HHH_8"/>
    <property type="match status" value="1"/>
</dbReference>
<dbReference type="SUPFAM" id="SSF47802">
    <property type="entry name" value="DNA polymerase beta, N-terminal domain-like"/>
    <property type="match status" value="1"/>
</dbReference>
<dbReference type="InterPro" id="IPR010996">
    <property type="entry name" value="HHH_MUS81"/>
</dbReference>
<dbReference type="AlphaFoldDB" id="A0A7D9H011"/>
<feature type="domain" description="BRCT" evidence="12">
    <location>
        <begin position="1"/>
        <end position="108"/>
    </location>
</feature>
<dbReference type="GO" id="GO:0016829">
    <property type="term" value="F:lyase activity"/>
    <property type="evidence" value="ECO:0007669"/>
    <property type="project" value="UniProtKB-KW"/>
</dbReference>
<evidence type="ECO:0000256" key="6">
    <source>
        <dbReference type="ARBA" id="ARBA00022763"/>
    </source>
</evidence>
<proteinExistence type="inferred from homology"/>
<evidence type="ECO:0000256" key="4">
    <source>
        <dbReference type="ARBA" id="ARBA00022695"/>
    </source>
</evidence>